<gene>
    <name evidence="2" type="ORF">EW146_g5194</name>
</gene>
<dbReference type="Proteomes" id="UP000310158">
    <property type="component" value="Unassembled WGS sequence"/>
</dbReference>
<evidence type="ECO:0000256" key="1">
    <source>
        <dbReference type="SAM" id="MobiDB-lite"/>
    </source>
</evidence>
<dbReference type="EMBL" id="SGPL01000220">
    <property type="protein sequence ID" value="THH15249.1"/>
    <property type="molecule type" value="Genomic_DNA"/>
</dbReference>
<feature type="region of interest" description="Disordered" evidence="1">
    <location>
        <begin position="1"/>
        <end position="56"/>
    </location>
</feature>
<feature type="region of interest" description="Disordered" evidence="1">
    <location>
        <begin position="389"/>
        <end position="410"/>
    </location>
</feature>
<reference evidence="2 3" key="1">
    <citation type="submission" date="2019-02" db="EMBL/GenBank/DDBJ databases">
        <title>Genome sequencing of the rare red list fungi Bondarzewia mesenterica.</title>
        <authorList>
            <person name="Buettner E."/>
            <person name="Kellner H."/>
        </authorList>
    </citation>
    <scope>NUCLEOTIDE SEQUENCE [LARGE SCALE GENOMIC DNA]</scope>
    <source>
        <strain evidence="2 3">DSM 108281</strain>
    </source>
</reference>
<proteinExistence type="predicted"/>
<sequence>MSTYNTSHVNRGDRARKQGLVVTGERPDNSVARPVVASKRSQSSHGHDHAGVGRAVAPPRDAVRQMMVYMAAGPVVRPNRDLPFEQPAAPRMQAKTSIRNRALDTMKSSETARGAPRKVLEDMLPSVRKRQHEDVGGRVASRRSSTFMTPAKRISKRGFFGRAHDEDSSMSRGIPPRNLGFQMYEDDLPDIDDPSAPIQRTLLFRDGRVYGKGARKVDYQAARKQSRVANVIEIDDMSPPLAELEVPSRPNSPTEKLRNDLETLTLSESLMKATDKLPFLRRNVRRGFRRFCSTNGVSTGPPAPPRKPVVIIYRTAHDGDGASGHEGDEDDYEAEMDDWCCPICETFGRFSNQEMLKKHLELFHEETRVQWEVREGTAIITLNVPKLSDEELEETPSTSRSPSPVTPPTNTVDMILPSEMDRPPVFDDVSNSGTPVEMAERPSVTAPAAQPSLPAQHKFKFKFDPFSVYASSQSAPPSTLLPIRRQMSSSPPPSILLGPQPPLDPLGPTARAPFFPFSIEGGTKLHYSCRPGGARLYDLLGTLPMERYGLLAWTVTHKEEEIFELDDTRDEDKVMQALWSRWILLHRNSFVENYCKGVIAFVDEYWSLIQLAAGWKALRVHLLVLAQSRYLTGPELVKILQHYESLTGTGMKE</sequence>
<organism evidence="2 3">
    <name type="scientific">Bondarzewia mesenterica</name>
    <dbReference type="NCBI Taxonomy" id="1095465"/>
    <lineage>
        <taxon>Eukaryota</taxon>
        <taxon>Fungi</taxon>
        <taxon>Dikarya</taxon>
        <taxon>Basidiomycota</taxon>
        <taxon>Agaricomycotina</taxon>
        <taxon>Agaricomycetes</taxon>
        <taxon>Russulales</taxon>
        <taxon>Bondarzewiaceae</taxon>
        <taxon>Bondarzewia</taxon>
    </lineage>
</organism>
<dbReference type="AlphaFoldDB" id="A0A4S4LSA2"/>
<evidence type="ECO:0000313" key="3">
    <source>
        <dbReference type="Proteomes" id="UP000310158"/>
    </source>
</evidence>
<comment type="caution">
    <text evidence="2">The sequence shown here is derived from an EMBL/GenBank/DDBJ whole genome shotgun (WGS) entry which is preliminary data.</text>
</comment>
<protein>
    <submittedName>
        <fullName evidence="2">Uncharacterized protein</fullName>
    </submittedName>
</protein>
<accession>A0A4S4LSA2</accession>
<keyword evidence="3" id="KW-1185">Reference proteome</keyword>
<dbReference type="OrthoDB" id="3249923at2759"/>
<name>A0A4S4LSA2_9AGAM</name>
<evidence type="ECO:0000313" key="2">
    <source>
        <dbReference type="EMBL" id="THH15249.1"/>
    </source>
</evidence>